<dbReference type="EMBL" id="JARKIF010000194">
    <property type="protein sequence ID" value="KAJ7602899.1"/>
    <property type="molecule type" value="Genomic_DNA"/>
</dbReference>
<dbReference type="AlphaFoldDB" id="A0AAD7AY05"/>
<feature type="region of interest" description="Disordered" evidence="5">
    <location>
        <begin position="69"/>
        <end position="90"/>
    </location>
</feature>
<feature type="compositionally biased region" description="Basic residues" evidence="5">
    <location>
        <begin position="443"/>
        <end position="453"/>
    </location>
</feature>
<dbReference type="Pfam" id="PF05730">
    <property type="entry name" value="CFEM"/>
    <property type="match status" value="1"/>
</dbReference>
<evidence type="ECO:0000256" key="4">
    <source>
        <dbReference type="ARBA" id="ARBA00023157"/>
    </source>
</evidence>
<dbReference type="GO" id="GO:0005576">
    <property type="term" value="C:extracellular region"/>
    <property type="evidence" value="ECO:0007669"/>
    <property type="project" value="UniProtKB-SubCell"/>
</dbReference>
<organism evidence="7 8">
    <name type="scientific">Roridomyces roridus</name>
    <dbReference type="NCBI Taxonomy" id="1738132"/>
    <lineage>
        <taxon>Eukaryota</taxon>
        <taxon>Fungi</taxon>
        <taxon>Dikarya</taxon>
        <taxon>Basidiomycota</taxon>
        <taxon>Agaricomycotina</taxon>
        <taxon>Agaricomycetes</taxon>
        <taxon>Agaricomycetidae</taxon>
        <taxon>Agaricales</taxon>
        <taxon>Marasmiineae</taxon>
        <taxon>Mycenaceae</taxon>
        <taxon>Roridomyces</taxon>
    </lineage>
</organism>
<keyword evidence="4" id="KW-1015">Disulfide bond</keyword>
<dbReference type="PROSITE" id="PS52012">
    <property type="entry name" value="CFEM"/>
    <property type="match status" value="1"/>
</dbReference>
<evidence type="ECO:0000256" key="5">
    <source>
        <dbReference type="SAM" id="MobiDB-lite"/>
    </source>
</evidence>
<evidence type="ECO:0000256" key="3">
    <source>
        <dbReference type="ARBA" id="ARBA00022729"/>
    </source>
</evidence>
<proteinExistence type="predicted"/>
<feature type="region of interest" description="Disordered" evidence="5">
    <location>
        <begin position="436"/>
        <end position="462"/>
    </location>
</feature>
<evidence type="ECO:0000313" key="7">
    <source>
        <dbReference type="EMBL" id="KAJ7602899.1"/>
    </source>
</evidence>
<sequence>METCFEEAAGANSCAIDDVHCTCASAQLQEDLTQCLDAECSAFSAPQAQGLLFQLCSKAQVSATGSATPGHLSLSSATPTAPPTGLPSIQNHKSGARALRMCPGTFVGVVATTTLSTPCFDGHCSYDLPASSDDLRLSAVVLPFSDKRHHPSAGWTILDCAKGSMAQDVRLVCTDGSGCPHLSMAQGAVGKLVRLPEDCGRAPFALVTRDWVHQNQTLPAELVRKLRRRDGDGAALPPVKGLSIDANFSGPAVGSAGPVNFALHGLTGSVPTLPTPQRRSRFLHNRRRGQQHQRKEVMDRSLVSVLQQAFQEFNSFNQSTMQKLKGVDIKETFPLFDEKVSCPARGKIPAFEASVSGSVDACMVANATLAMTAVGTLMPPNFTKFGIVVGLDANLEGTLTISGSASVRSVLGDLDSEQLNSSQSAYLDWISLASSQSAPSSRSRPRRPQRRSRYGSDRGPVYCISTRNSSFPPDPFTNSSGKIQPNNSPLNFSVSPDFSSSATLEAHIIPTLDFGIDAIGGLATADIFVDFDTSSTLTLTLDGSASASGNVSSSGVDVAQKSTSGLEGCVDIGAGLAINAGVQGSFFGLFDFMPQANLYQEFRLF</sequence>
<keyword evidence="2" id="KW-0964">Secreted</keyword>
<keyword evidence="3" id="KW-0732">Signal</keyword>
<evidence type="ECO:0000259" key="6">
    <source>
        <dbReference type="PROSITE" id="PS52012"/>
    </source>
</evidence>
<reference evidence="7" key="1">
    <citation type="submission" date="2023-03" db="EMBL/GenBank/DDBJ databases">
        <title>Massive genome expansion in bonnet fungi (Mycena s.s.) driven by repeated elements and novel gene families across ecological guilds.</title>
        <authorList>
            <consortium name="Lawrence Berkeley National Laboratory"/>
            <person name="Harder C.B."/>
            <person name="Miyauchi S."/>
            <person name="Viragh M."/>
            <person name="Kuo A."/>
            <person name="Thoen E."/>
            <person name="Andreopoulos B."/>
            <person name="Lu D."/>
            <person name="Skrede I."/>
            <person name="Drula E."/>
            <person name="Henrissat B."/>
            <person name="Morin E."/>
            <person name="Kohler A."/>
            <person name="Barry K."/>
            <person name="LaButti K."/>
            <person name="Morin E."/>
            <person name="Salamov A."/>
            <person name="Lipzen A."/>
            <person name="Mereny Z."/>
            <person name="Hegedus B."/>
            <person name="Baldrian P."/>
            <person name="Stursova M."/>
            <person name="Weitz H."/>
            <person name="Taylor A."/>
            <person name="Grigoriev I.V."/>
            <person name="Nagy L.G."/>
            <person name="Martin F."/>
            <person name="Kauserud H."/>
        </authorList>
    </citation>
    <scope>NUCLEOTIDE SEQUENCE</scope>
    <source>
        <strain evidence="7">9284</strain>
    </source>
</reference>
<name>A0AAD7AY05_9AGAR</name>
<gene>
    <name evidence="7" type="ORF">FB45DRAFT_1046401</name>
</gene>
<feature type="compositionally biased region" description="Polar residues" evidence="5">
    <location>
        <begin position="69"/>
        <end position="79"/>
    </location>
</feature>
<evidence type="ECO:0000256" key="2">
    <source>
        <dbReference type="ARBA" id="ARBA00022525"/>
    </source>
</evidence>
<feature type="domain" description="CFEM" evidence="6">
    <location>
        <begin position="1"/>
        <end position="83"/>
    </location>
</feature>
<dbReference type="Proteomes" id="UP001221142">
    <property type="component" value="Unassembled WGS sequence"/>
</dbReference>
<evidence type="ECO:0000313" key="8">
    <source>
        <dbReference type="Proteomes" id="UP001221142"/>
    </source>
</evidence>
<accession>A0AAD7AY05</accession>
<protein>
    <recommendedName>
        <fullName evidence="6">CFEM domain-containing protein</fullName>
    </recommendedName>
</protein>
<comment type="caution">
    <text evidence="7">The sequence shown here is derived from an EMBL/GenBank/DDBJ whole genome shotgun (WGS) entry which is preliminary data.</text>
</comment>
<dbReference type="InterPro" id="IPR008427">
    <property type="entry name" value="Extracellular_membr_CFEM_dom"/>
</dbReference>
<comment type="subcellular location">
    <subcellularLocation>
        <location evidence="1">Secreted</location>
    </subcellularLocation>
</comment>
<evidence type="ECO:0000256" key="1">
    <source>
        <dbReference type="ARBA" id="ARBA00004613"/>
    </source>
</evidence>
<keyword evidence="8" id="KW-1185">Reference proteome</keyword>